<dbReference type="InterPro" id="IPR039261">
    <property type="entry name" value="FNR_nucleotide-bd"/>
</dbReference>
<evidence type="ECO:0000256" key="5">
    <source>
        <dbReference type="ARBA" id="ARBA00022827"/>
    </source>
</evidence>
<keyword evidence="7" id="KW-0408">Iron</keyword>
<evidence type="ECO:0000313" key="12">
    <source>
        <dbReference type="Proteomes" id="UP001357452"/>
    </source>
</evidence>
<evidence type="ECO:0000256" key="6">
    <source>
        <dbReference type="ARBA" id="ARBA00023002"/>
    </source>
</evidence>
<dbReference type="InterPro" id="IPR006058">
    <property type="entry name" value="2Fe2S_fd_BS"/>
</dbReference>
<dbReference type="CDD" id="cd00207">
    <property type="entry name" value="fer2"/>
    <property type="match status" value="1"/>
</dbReference>
<dbReference type="InterPro" id="IPR036010">
    <property type="entry name" value="2Fe-2S_ferredoxin-like_sf"/>
</dbReference>
<dbReference type="SUPFAM" id="SSF63380">
    <property type="entry name" value="Riboflavin synthase domain-like"/>
    <property type="match status" value="1"/>
</dbReference>
<dbReference type="Pfam" id="PF00111">
    <property type="entry name" value="Fer2"/>
    <property type="match status" value="1"/>
</dbReference>
<keyword evidence="6" id="KW-0560">Oxidoreductase</keyword>
<dbReference type="InterPro" id="IPR001041">
    <property type="entry name" value="2Fe-2S_ferredoxin-type"/>
</dbReference>
<evidence type="ECO:0000259" key="9">
    <source>
        <dbReference type="PROSITE" id="PS51085"/>
    </source>
</evidence>
<organism evidence="11 12">
    <name type="scientific">Niabella digestorum</name>
    <dbReference type="NCBI Taxonomy" id="3117701"/>
    <lineage>
        <taxon>Bacteria</taxon>
        <taxon>Pseudomonadati</taxon>
        <taxon>Bacteroidota</taxon>
        <taxon>Chitinophagia</taxon>
        <taxon>Chitinophagales</taxon>
        <taxon>Chitinophagaceae</taxon>
        <taxon>Niabella</taxon>
    </lineage>
</organism>
<feature type="domain" description="FAD-binding FR-type" evidence="10">
    <location>
        <begin position="4"/>
        <end position="107"/>
    </location>
</feature>
<name>A0ABU7RGB8_9BACT</name>
<dbReference type="RefSeq" id="WP_330974442.1">
    <property type="nucleotide sequence ID" value="NZ_JAZGLY010000003.1"/>
</dbReference>
<dbReference type="InterPro" id="IPR017927">
    <property type="entry name" value="FAD-bd_FR_type"/>
</dbReference>
<protein>
    <submittedName>
        <fullName evidence="11">Iron-sulfur cluster-binding domain-containing protein</fullName>
    </submittedName>
</protein>
<evidence type="ECO:0000259" key="10">
    <source>
        <dbReference type="PROSITE" id="PS51384"/>
    </source>
</evidence>
<dbReference type="InterPro" id="IPR012675">
    <property type="entry name" value="Beta-grasp_dom_sf"/>
</dbReference>
<keyword evidence="5" id="KW-0274">FAD</keyword>
<dbReference type="PANTHER" id="PTHR47354:SF8">
    <property type="entry name" value="1,2-PHENYLACETYL-COA EPOXIDASE, SUBUNIT E"/>
    <property type="match status" value="1"/>
</dbReference>
<dbReference type="SUPFAM" id="SSF52343">
    <property type="entry name" value="Ferredoxin reductase-like, C-terminal NADP-linked domain"/>
    <property type="match status" value="1"/>
</dbReference>
<comment type="caution">
    <text evidence="11">The sequence shown here is derived from an EMBL/GenBank/DDBJ whole genome shotgun (WGS) entry which is preliminary data.</text>
</comment>
<keyword evidence="12" id="KW-1185">Reference proteome</keyword>
<dbReference type="PANTHER" id="PTHR47354">
    <property type="entry name" value="NADH OXIDOREDUCTASE HCR"/>
    <property type="match status" value="1"/>
</dbReference>
<dbReference type="Proteomes" id="UP001357452">
    <property type="component" value="Unassembled WGS sequence"/>
</dbReference>
<evidence type="ECO:0000256" key="1">
    <source>
        <dbReference type="ARBA" id="ARBA00001974"/>
    </source>
</evidence>
<evidence type="ECO:0000256" key="3">
    <source>
        <dbReference type="ARBA" id="ARBA00022714"/>
    </source>
</evidence>
<gene>
    <name evidence="11" type="ORF">V2H41_07090</name>
</gene>
<dbReference type="Pfam" id="PF00970">
    <property type="entry name" value="FAD_binding_6"/>
    <property type="match status" value="1"/>
</dbReference>
<dbReference type="Gene3D" id="3.10.20.30">
    <property type="match status" value="1"/>
</dbReference>
<dbReference type="SUPFAM" id="SSF54292">
    <property type="entry name" value="2Fe-2S ferredoxin-like"/>
    <property type="match status" value="1"/>
</dbReference>
<dbReference type="Gene3D" id="2.40.30.10">
    <property type="entry name" value="Translation factors"/>
    <property type="match status" value="1"/>
</dbReference>
<comment type="cofactor">
    <cofactor evidence="1">
        <name>FAD</name>
        <dbReference type="ChEBI" id="CHEBI:57692"/>
    </cofactor>
</comment>
<dbReference type="InterPro" id="IPR001433">
    <property type="entry name" value="OxRdtase_FAD/NAD-bd"/>
</dbReference>
<dbReference type="InterPro" id="IPR008333">
    <property type="entry name" value="Cbr1-like_FAD-bd_dom"/>
</dbReference>
<dbReference type="EMBL" id="JAZGLY010000003">
    <property type="protein sequence ID" value="MEE6187033.1"/>
    <property type="molecule type" value="Genomic_DNA"/>
</dbReference>
<keyword evidence="2" id="KW-0285">Flavoprotein</keyword>
<keyword evidence="4" id="KW-0479">Metal-binding</keyword>
<dbReference type="PRINTS" id="PR00410">
    <property type="entry name" value="PHEHYDRXLASE"/>
</dbReference>
<evidence type="ECO:0000256" key="7">
    <source>
        <dbReference type="ARBA" id="ARBA00023004"/>
    </source>
</evidence>
<proteinExistence type="predicted"/>
<dbReference type="PROSITE" id="PS51384">
    <property type="entry name" value="FAD_FR"/>
    <property type="match status" value="1"/>
</dbReference>
<reference evidence="11 12" key="1">
    <citation type="submission" date="2024-01" db="EMBL/GenBank/DDBJ databases">
        <title>Niabella digestum sp. nov., isolated from waste digestion system.</title>
        <authorList>
            <person name="Zhang L."/>
        </authorList>
    </citation>
    <scope>NUCLEOTIDE SEQUENCE [LARGE SCALE GENOMIC DNA]</scope>
    <source>
        <strain evidence="11 12">A18</strain>
    </source>
</reference>
<dbReference type="InterPro" id="IPR017938">
    <property type="entry name" value="Riboflavin_synthase-like_b-brl"/>
</dbReference>
<dbReference type="Gene3D" id="3.40.50.80">
    <property type="entry name" value="Nucleotide-binding domain of ferredoxin-NADP reductase (FNR) module"/>
    <property type="match status" value="1"/>
</dbReference>
<keyword evidence="8" id="KW-0411">Iron-sulfur</keyword>
<accession>A0ABU7RGB8</accession>
<dbReference type="PROSITE" id="PS00197">
    <property type="entry name" value="2FE2S_FER_1"/>
    <property type="match status" value="1"/>
</dbReference>
<feature type="domain" description="2Fe-2S ferredoxin-type" evidence="9">
    <location>
        <begin position="259"/>
        <end position="347"/>
    </location>
</feature>
<evidence type="ECO:0000313" key="11">
    <source>
        <dbReference type="EMBL" id="MEE6187033.1"/>
    </source>
</evidence>
<evidence type="ECO:0000256" key="2">
    <source>
        <dbReference type="ARBA" id="ARBA00022630"/>
    </source>
</evidence>
<dbReference type="Pfam" id="PF00175">
    <property type="entry name" value="NAD_binding_1"/>
    <property type="match status" value="1"/>
</dbReference>
<keyword evidence="3" id="KW-0001">2Fe-2S</keyword>
<dbReference type="InterPro" id="IPR050415">
    <property type="entry name" value="MRET"/>
</dbReference>
<dbReference type="PROSITE" id="PS51085">
    <property type="entry name" value="2FE2S_FER_2"/>
    <property type="match status" value="1"/>
</dbReference>
<evidence type="ECO:0000256" key="4">
    <source>
        <dbReference type="ARBA" id="ARBA00022723"/>
    </source>
</evidence>
<sequence>MDKSIIKEVEIVSVIHETADARTLVLKPLHGWQPRYKAGQFLTLIFNTPGGEKRRSYSISSCPDTGEPLSITVKKIDNGEFSRWLVYKAKPGDILSTSGVGGFFVLPENVQGKTFCFLAAGSGITPCFSLIKTLLLTTSQDVFLFYSNKSEKDTIFLKPLQDLMQQYPHRFHIHFMYSDRLDVYNSRMSNMVLNWLFDKHFAHRDKSSLLFYICGPFDYKLMAMISLHNNGISDKQIFKEDFSTLPPVRLPEPPDKDMHKVTLHLHGKVHVIEVQYPKSITASARDQHINMPYSCEAGRCGSCVATCISGKVWMAYNEVLMDEEIERGRVLTCQGYPIGGDVELVFE</sequence>
<evidence type="ECO:0000256" key="8">
    <source>
        <dbReference type="ARBA" id="ARBA00023014"/>
    </source>
</evidence>